<dbReference type="AlphaFoldDB" id="A0A5E4R472"/>
<dbReference type="EMBL" id="FZQP02006893">
    <property type="protein sequence ID" value="VVD04784.1"/>
    <property type="molecule type" value="Genomic_DNA"/>
</dbReference>
<name>A0A5E4R472_9NEOP</name>
<proteinExistence type="predicted"/>
<accession>A0A5E4R472</accession>
<gene>
    <name evidence="1" type="ORF">LSINAPIS_LOCUS14468</name>
</gene>
<organism evidence="1 2">
    <name type="scientific">Leptidea sinapis</name>
    <dbReference type="NCBI Taxonomy" id="189913"/>
    <lineage>
        <taxon>Eukaryota</taxon>
        <taxon>Metazoa</taxon>
        <taxon>Ecdysozoa</taxon>
        <taxon>Arthropoda</taxon>
        <taxon>Hexapoda</taxon>
        <taxon>Insecta</taxon>
        <taxon>Pterygota</taxon>
        <taxon>Neoptera</taxon>
        <taxon>Endopterygota</taxon>
        <taxon>Lepidoptera</taxon>
        <taxon>Glossata</taxon>
        <taxon>Ditrysia</taxon>
        <taxon>Papilionoidea</taxon>
        <taxon>Pieridae</taxon>
        <taxon>Dismorphiinae</taxon>
        <taxon>Leptidea</taxon>
    </lineage>
</organism>
<keyword evidence="2" id="KW-1185">Reference proteome</keyword>
<protein>
    <submittedName>
        <fullName evidence="1">Uncharacterized protein</fullName>
    </submittedName>
</protein>
<sequence length="130" mass="15065">MSPGPTWMFIAMLTPIENTEMKLENQTTSRHHHRHRHKIKQVDEFFNPFDILNPLENSFSNLKPLDMVMSDHLISDGIDLKDKKHQHWPLKRETVIEGDLVFGGLMMVHERSENMICGPVMPQGGICFES</sequence>
<dbReference type="Proteomes" id="UP000324832">
    <property type="component" value="Unassembled WGS sequence"/>
</dbReference>
<evidence type="ECO:0000313" key="2">
    <source>
        <dbReference type="Proteomes" id="UP000324832"/>
    </source>
</evidence>
<reference evidence="1 2" key="1">
    <citation type="submission" date="2017-07" db="EMBL/GenBank/DDBJ databases">
        <authorList>
            <person name="Talla V."/>
            <person name="Backstrom N."/>
        </authorList>
    </citation>
    <scope>NUCLEOTIDE SEQUENCE [LARGE SCALE GENOMIC DNA]</scope>
</reference>
<evidence type="ECO:0000313" key="1">
    <source>
        <dbReference type="EMBL" id="VVD04784.1"/>
    </source>
</evidence>